<dbReference type="AlphaFoldDB" id="A0AAV6GV39"/>
<name>A0AAV6GV39_9TELE</name>
<sequence>MVRRCLVTFKPFRIFVVGIGFFSLCFLMTSLGGQFSAKRLGDSPFTMRTEVMGVVESRGVLRKISDMLEVIMKRVDSLSRLDNTSDSRRLEELSSAINRIQPAGLVERIQAIAQNVSNMAVRVEQILQNSMAAGRAVRDGTVGQCEVPRDPRYPDCPGKVDWMRARWTSDPCYAFYGVDGSDCSFLIYLSEVEWFCPPTGLEEPHHRHHCCQEELHQETGWAGGLCASNLCPRHQQEVTGSRPATCALAISRRLPSRRLLASLLEQVGTGKESLSFMKRRIRRLAAQWATAAQRLDTKLYRRWREQKKILVHVGFLTEESGDVFSPKVLKGGPLGEMVQWADILTALYVLGHNLKISISVKELQG</sequence>
<evidence type="ECO:0000256" key="7">
    <source>
        <dbReference type="ARBA" id="ARBA00022692"/>
    </source>
</evidence>
<keyword evidence="12" id="KW-0325">Glycoprotein</keyword>
<evidence type="ECO:0000256" key="9">
    <source>
        <dbReference type="ARBA" id="ARBA00022989"/>
    </source>
</evidence>
<accession>A0AAV6GV39</accession>
<evidence type="ECO:0000256" key="5">
    <source>
        <dbReference type="ARBA" id="ARBA00022676"/>
    </source>
</evidence>
<evidence type="ECO:0000256" key="11">
    <source>
        <dbReference type="ARBA" id="ARBA00023136"/>
    </source>
</evidence>
<keyword evidence="8" id="KW-0735">Signal-anchor</keyword>
<feature type="domain" description="Glycosyltransferase family 18 catalytic" evidence="15">
    <location>
        <begin position="229"/>
        <end position="364"/>
    </location>
</feature>
<evidence type="ECO:0000256" key="14">
    <source>
        <dbReference type="SAM" id="Phobius"/>
    </source>
</evidence>
<dbReference type="GO" id="GO:0006487">
    <property type="term" value="P:protein N-linked glycosylation"/>
    <property type="evidence" value="ECO:0007669"/>
    <property type="project" value="TreeGrafter"/>
</dbReference>
<keyword evidence="7 14" id="KW-0812">Transmembrane</keyword>
<evidence type="ECO:0000256" key="12">
    <source>
        <dbReference type="ARBA" id="ARBA00023180"/>
    </source>
</evidence>
<keyword evidence="9 14" id="KW-1133">Transmembrane helix</keyword>
<keyword evidence="10" id="KW-0333">Golgi apparatus</keyword>
<organism evidence="16 17">
    <name type="scientific">Alosa alosa</name>
    <name type="common">allis shad</name>
    <dbReference type="NCBI Taxonomy" id="278164"/>
    <lineage>
        <taxon>Eukaryota</taxon>
        <taxon>Metazoa</taxon>
        <taxon>Chordata</taxon>
        <taxon>Craniata</taxon>
        <taxon>Vertebrata</taxon>
        <taxon>Euteleostomi</taxon>
        <taxon>Actinopterygii</taxon>
        <taxon>Neopterygii</taxon>
        <taxon>Teleostei</taxon>
        <taxon>Clupei</taxon>
        <taxon>Clupeiformes</taxon>
        <taxon>Clupeoidei</taxon>
        <taxon>Clupeidae</taxon>
        <taxon>Alosa</taxon>
    </lineage>
</organism>
<dbReference type="GO" id="GO:0030144">
    <property type="term" value="F:alpha-1,6-mannosylglycoprotein 6-beta-N-acetylglucosaminyltransferase activity"/>
    <property type="evidence" value="ECO:0007669"/>
    <property type="project" value="UniProtKB-EC"/>
</dbReference>
<evidence type="ECO:0000259" key="15">
    <source>
        <dbReference type="Pfam" id="PF15024"/>
    </source>
</evidence>
<dbReference type="Pfam" id="PF15024">
    <property type="entry name" value="Glyco_transf_18"/>
    <property type="match status" value="2"/>
</dbReference>
<dbReference type="PANTHER" id="PTHR15075">
    <property type="entry name" value="ALPHA-MANNOSIDE BETA-1,6-N-ACETYLGLUCOSAMINYLTRANSFERASE"/>
    <property type="match status" value="1"/>
</dbReference>
<comment type="pathway">
    <text evidence="2">Protein modification; protein glycosylation.</text>
</comment>
<dbReference type="GO" id="GO:0000139">
    <property type="term" value="C:Golgi membrane"/>
    <property type="evidence" value="ECO:0007669"/>
    <property type="project" value="UniProtKB-SubCell"/>
</dbReference>
<evidence type="ECO:0000256" key="6">
    <source>
        <dbReference type="ARBA" id="ARBA00022679"/>
    </source>
</evidence>
<evidence type="ECO:0000256" key="10">
    <source>
        <dbReference type="ARBA" id="ARBA00023034"/>
    </source>
</evidence>
<dbReference type="Proteomes" id="UP000823561">
    <property type="component" value="Chromosome 7"/>
</dbReference>
<evidence type="ECO:0000256" key="3">
    <source>
        <dbReference type="ARBA" id="ARBA00007477"/>
    </source>
</evidence>
<feature type="transmembrane region" description="Helical" evidence="14">
    <location>
        <begin position="12"/>
        <end position="33"/>
    </location>
</feature>
<evidence type="ECO:0000256" key="1">
    <source>
        <dbReference type="ARBA" id="ARBA00004323"/>
    </source>
</evidence>
<keyword evidence="6" id="KW-0808">Transferase</keyword>
<feature type="domain" description="Glycosyltransferase family 18 catalytic" evidence="15">
    <location>
        <begin position="172"/>
        <end position="205"/>
    </location>
</feature>
<evidence type="ECO:0000313" key="17">
    <source>
        <dbReference type="Proteomes" id="UP000823561"/>
    </source>
</evidence>
<dbReference type="InterPro" id="IPR026116">
    <property type="entry name" value="GT18_cat"/>
</dbReference>
<evidence type="ECO:0000256" key="4">
    <source>
        <dbReference type="ARBA" id="ARBA00012671"/>
    </source>
</evidence>
<keyword evidence="11 14" id="KW-0472">Membrane</keyword>
<comment type="similarity">
    <text evidence="3">Belongs to the glycosyltransferase 18 family.</text>
</comment>
<evidence type="ECO:0000256" key="13">
    <source>
        <dbReference type="ARBA" id="ARBA00048243"/>
    </source>
</evidence>
<evidence type="ECO:0000256" key="8">
    <source>
        <dbReference type="ARBA" id="ARBA00022968"/>
    </source>
</evidence>
<keyword evidence="5" id="KW-0328">Glycosyltransferase</keyword>
<keyword evidence="17" id="KW-1185">Reference proteome</keyword>
<comment type="subcellular location">
    <subcellularLocation>
        <location evidence="1">Golgi apparatus membrane</location>
        <topology evidence="1">Single-pass type II membrane protein</topology>
    </subcellularLocation>
</comment>
<comment type="caution">
    <text evidence="16">The sequence shown here is derived from an EMBL/GenBank/DDBJ whole genome shotgun (WGS) entry which is preliminary data.</text>
</comment>
<reference evidence="16" key="1">
    <citation type="submission" date="2020-10" db="EMBL/GenBank/DDBJ databases">
        <title>Chromosome-scale genome assembly of the Allis shad, Alosa alosa.</title>
        <authorList>
            <person name="Margot Z."/>
            <person name="Christophe K."/>
            <person name="Cabau C."/>
            <person name="Louis A."/>
            <person name="Berthelot C."/>
            <person name="Parey E."/>
            <person name="Roest Crollius H."/>
            <person name="Montfort J."/>
            <person name="Robinson-Rechavi M."/>
            <person name="Bucao C."/>
            <person name="Bouchez O."/>
            <person name="Gislard M."/>
            <person name="Lluch J."/>
            <person name="Milhes M."/>
            <person name="Lampietro C."/>
            <person name="Lopez Roques C."/>
            <person name="Donnadieu C."/>
            <person name="Braasch I."/>
            <person name="Desvignes T."/>
            <person name="Postlethwait J."/>
            <person name="Bobe J."/>
            <person name="Guiguen Y."/>
        </authorList>
    </citation>
    <scope>NUCLEOTIDE SEQUENCE</scope>
    <source>
        <strain evidence="16">M-15738</strain>
        <tissue evidence="16">Blood</tissue>
    </source>
</reference>
<dbReference type="EMBL" id="JADWDJ010000007">
    <property type="protein sequence ID" value="KAG5278899.1"/>
    <property type="molecule type" value="Genomic_DNA"/>
</dbReference>
<evidence type="ECO:0000256" key="2">
    <source>
        <dbReference type="ARBA" id="ARBA00004922"/>
    </source>
</evidence>
<dbReference type="PANTHER" id="PTHR15075:SF6">
    <property type="entry name" value="ALPHA-1,6-MANNOSYLGLYCOPROTEIN 6-BETA-N-ACETYLGLUCOSAMINYLTRANSFERASE B"/>
    <property type="match status" value="1"/>
</dbReference>
<gene>
    <name evidence="16" type="ORF">AALO_G00103950</name>
</gene>
<evidence type="ECO:0000313" key="16">
    <source>
        <dbReference type="EMBL" id="KAG5278899.1"/>
    </source>
</evidence>
<protein>
    <recommendedName>
        <fullName evidence="4">alpha-1,6-mannosyl-glycoprotein 6-beta-N-acetylglucosaminyltransferase</fullName>
        <ecNumber evidence="4">2.4.1.155</ecNumber>
    </recommendedName>
</protein>
<dbReference type="InterPro" id="IPR052105">
    <property type="entry name" value="MGAT5_Glycosyltransferase"/>
</dbReference>
<dbReference type="EC" id="2.4.1.155" evidence="4"/>
<comment type="catalytic activity">
    <reaction evidence="13">
        <text>N(4)-{beta-D-GlcNAc-(1-&gt;2)-[beta-D-GlcNAc-(1-&gt;4)]-alpha-D-Man-(1-&gt;3)-[beta-D-GlcNAc-(1-&gt;2)-alpha-D-Man-(1-&gt;6)]-beta-D-Man-(1-&gt;4)-beta-D-GlcNAc-(1-&gt;4)-beta-D-GlcNAc}-L-asparaginyl-[protein] + UDP-N-acetyl-alpha-D-glucosamine = N(4)-{beta-D-GlcNAc-(1-&gt;2)-[beta-D-GlcNAc-(1-&gt;4)]-alpha-D-Man-(1-&gt;3)-[beta-D-GlcNAc-(1-&gt;2)-[beta-D-GlcNAc-(1-&gt;6)]-alpha-D-Man-(1-&gt;6)]-beta-D-Man-(1-&gt;4)-beta-D-GlcNAc-(1-&gt;4)-beta-D-GlcNAc}-L-asparaginyl-[protein] + UDP + H(+)</text>
        <dbReference type="Rhea" id="RHEA:16921"/>
        <dbReference type="Rhea" id="RHEA-COMP:14374"/>
        <dbReference type="Rhea" id="RHEA-COMP:14377"/>
        <dbReference type="ChEBI" id="CHEBI:15378"/>
        <dbReference type="ChEBI" id="CHEBI:57705"/>
        <dbReference type="ChEBI" id="CHEBI:58223"/>
        <dbReference type="ChEBI" id="CHEBI:139507"/>
        <dbReference type="ChEBI" id="CHEBI:139510"/>
        <dbReference type="EC" id="2.4.1.155"/>
    </reaction>
</comment>
<proteinExistence type="inferred from homology"/>